<reference evidence="11 12" key="1">
    <citation type="submission" date="2017-09" db="EMBL/GenBank/DDBJ databases">
        <authorList>
            <person name="Ehlers B."/>
            <person name="Leendertz F.H."/>
        </authorList>
    </citation>
    <scope>NUCLEOTIDE SEQUENCE [LARGE SCALE GENOMIC DNA]</scope>
    <source>
        <strain evidence="11 12">DSM 27208</strain>
    </source>
</reference>
<gene>
    <name evidence="11" type="ORF">SAMN06269185_1129</name>
</gene>
<evidence type="ECO:0000313" key="12">
    <source>
        <dbReference type="Proteomes" id="UP000219453"/>
    </source>
</evidence>
<feature type="transmembrane region" description="Helical" evidence="8">
    <location>
        <begin position="328"/>
        <end position="346"/>
    </location>
</feature>
<comment type="subcellular location">
    <subcellularLocation>
        <location evidence="1">Cell membrane</location>
        <topology evidence="1">Multi-pass membrane protein</topology>
    </subcellularLocation>
</comment>
<keyword evidence="3" id="KW-0328">Glycosyltransferase</keyword>
<keyword evidence="5 8" id="KW-0812">Transmembrane</keyword>
<sequence length="731" mass="78301">MTARDRLVDRARRLRGSPERIVAALIAVCAVIVTFRIAVDVFAYHSTNHDEGVYLSQAALLLDGQLQYVAGDLTDAVHPWFYIEDSGRLYPKYTPVPAAMFAVSMALFGEPRVTLALVAGANAALAYALGATAFDRRVGVVAAAVFAAAPLSLVSGSAFLPYAPTTTWNLLFAVCYLNGVRSGSLRWAAAAGLATGIAFFSRPYTAVLFAAPFILHALWQVASAARERAGWADLRERGGTPLTALRPLPDPIARNALTAAGGLAFVGIALAYNAVLTGDPLVFPYQAFAPQDGPGFGRRRILGHSIVYTPELALEANLRVLRQFATRWFTGGIAGTALAMGGLALAGRRCVGGDSRLKRLLPDVDPLAVALLAGLFVSIPVGNVPFWGNFNVLGALSDPNDGIIAVFGPIYHFDLLAPLSVFAAAGLVAAWRWLASGVRRLTSPPVARVTLALVLVVALPVGAMGNAGLVGEPLDHHSATADKFEQAYAPVEETEFDDAVVFLPTPYGEWTNHPFQYLRNDPGLDGPVVYVLDRDPGEDFAVHEAYPNRTYYRYAYQGEWTPNPDRHVVPKLERIEVREARTFDGETTVGIPPGVETASVELETGNGVAEYTIRNPNESETVTWTLDRNAARLVGPDGNGSAVRIDATDELELLVTLAATDGSTLTYRQAMTVRAAGNGVQVVWPPERRVCPLVPRCGFEGTYLPEHPDEHVGGVDFETTIAAAADDAEES</sequence>
<dbReference type="InterPro" id="IPR050297">
    <property type="entry name" value="LipidA_mod_glycosyltrf_83"/>
</dbReference>
<feature type="transmembrane region" description="Helical" evidence="8">
    <location>
        <begin position="21"/>
        <end position="39"/>
    </location>
</feature>
<dbReference type="PANTHER" id="PTHR33908:SF11">
    <property type="entry name" value="MEMBRANE PROTEIN"/>
    <property type="match status" value="1"/>
</dbReference>
<evidence type="ECO:0000256" key="5">
    <source>
        <dbReference type="ARBA" id="ARBA00022692"/>
    </source>
</evidence>
<feature type="transmembrane region" description="Helical" evidence="8">
    <location>
        <begin position="206"/>
        <end position="225"/>
    </location>
</feature>
<keyword evidence="12" id="KW-1185">Reference proteome</keyword>
<dbReference type="AlphaFoldDB" id="A0A285NA04"/>
<evidence type="ECO:0000259" key="9">
    <source>
        <dbReference type="Pfam" id="PF13231"/>
    </source>
</evidence>
<feature type="domain" description="Glycosyltransferase RgtA/B/C/D-like" evidence="9">
    <location>
        <begin position="94"/>
        <end position="220"/>
    </location>
</feature>
<keyword evidence="2" id="KW-1003">Cell membrane</keyword>
<accession>A0A285NA04</accession>
<feature type="transmembrane region" description="Helical" evidence="8">
    <location>
        <begin position="367"/>
        <end position="390"/>
    </location>
</feature>
<name>A0A285NA04_NATPI</name>
<feature type="transmembrane region" description="Helical" evidence="8">
    <location>
        <begin position="446"/>
        <end position="465"/>
    </location>
</feature>
<evidence type="ECO:0000256" key="1">
    <source>
        <dbReference type="ARBA" id="ARBA00004651"/>
    </source>
</evidence>
<feature type="domain" description="DUF7846" evidence="10">
    <location>
        <begin position="499"/>
        <end position="670"/>
    </location>
</feature>
<organism evidence="11 12">
    <name type="scientific">Natronoarchaeum philippinense</name>
    <dbReference type="NCBI Taxonomy" id="558529"/>
    <lineage>
        <taxon>Archaea</taxon>
        <taxon>Methanobacteriati</taxon>
        <taxon>Methanobacteriota</taxon>
        <taxon>Stenosarchaea group</taxon>
        <taxon>Halobacteria</taxon>
        <taxon>Halobacteriales</taxon>
        <taxon>Natronoarchaeaceae</taxon>
    </lineage>
</organism>
<evidence type="ECO:0000256" key="8">
    <source>
        <dbReference type="SAM" id="Phobius"/>
    </source>
</evidence>
<proteinExistence type="predicted"/>
<evidence type="ECO:0000256" key="6">
    <source>
        <dbReference type="ARBA" id="ARBA00022989"/>
    </source>
</evidence>
<feature type="transmembrane region" description="Helical" evidence="8">
    <location>
        <begin position="115"/>
        <end position="134"/>
    </location>
</feature>
<dbReference type="Proteomes" id="UP000219453">
    <property type="component" value="Unassembled WGS sequence"/>
</dbReference>
<dbReference type="RefSeq" id="WP_097008069.1">
    <property type="nucleotide sequence ID" value="NZ_OBEJ01000001.1"/>
</dbReference>
<dbReference type="GO" id="GO:0016763">
    <property type="term" value="F:pentosyltransferase activity"/>
    <property type="evidence" value="ECO:0007669"/>
    <property type="project" value="TreeGrafter"/>
</dbReference>
<feature type="transmembrane region" description="Helical" evidence="8">
    <location>
        <begin position="140"/>
        <end position="163"/>
    </location>
</feature>
<dbReference type="GO" id="GO:0008610">
    <property type="term" value="P:lipid biosynthetic process"/>
    <property type="evidence" value="ECO:0007669"/>
    <property type="project" value="UniProtKB-ARBA"/>
</dbReference>
<dbReference type="Pfam" id="PF13231">
    <property type="entry name" value="PMT_2"/>
    <property type="match status" value="1"/>
</dbReference>
<feature type="transmembrane region" description="Helical" evidence="8">
    <location>
        <begin position="410"/>
        <end position="434"/>
    </location>
</feature>
<evidence type="ECO:0000256" key="3">
    <source>
        <dbReference type="ARBA" id="ARBA00022676"/>
    </source>
</evidence>
<evidence type="ECO:0000256" key="4">
    <source>
        <dbReference type="ARBA" id="ARBA00022679"/>
    </source>
</evidence>
<evidence type="ECO:0000313" key="11">
    <source>
        <dbReference type="EMBL" id="SNZ06322.1"/>
    </source>
</evidence>
<dbReference type="OrthoDB" id="157326at2157"/>
<keyword evidence="4 11" id="KW-0808">Transferase</keyword>
<evidence type="ECO:0000256" key="2">
    <source>
        <dbReference type="ARBA" id="ARBA00022475"/>
    </source>
</evidence>
<dbReference type="GO" id="GO:0005886">
    <property type="term" value="C:plasma membrane"/>
    <property type="evidence" value="ECO:0007669"/>
    <property type="project" value="UniProtKB-SubCell"/>
</dbReference>
<keyword evidence="6 8" id="KW-1133">Transmembrane helix</keyword>
<dbReference type="Pfam" id="PF25230">
    <property type="entry name" value="DUF7846"/>
    <property type="match status" value="1"/>
</dbReference>
<protein>
    <submittedName>
        <fullName evidence="11">4-amino-4-deoxy-L-arabinose transferase</fullName>
    </submittedName>
</protein>
<feature type="transmembrane region" description="Helical" evidence="8">
    <location>
        <begin position="256"/>
        <end position="275"/>
    </location>
</feature>
<dbReference type="EMBL" id="OBEJ01000001">
    <property type="protein sequence ID" value="SNZ06322.1"/>
    <property type="molecule type" value="Genomic_DNA"/>
</dbReference>
<evidence type="ECO:0000256" key="7">
    <source>
        <dbReference type="ARBA" id="ARBA00023136"/>
    </source>
</evidence>
<dbReference type="InterPro" id="IPR057168">
    <property type="entry name" value="DUF7846"/>
</dbReference>
<keyword evidence="7 8" id="KW-0472">Membrane</keyword>
<dbReference type="PANTHER" id="PTHR33908">
    <property type="entry name" value="MANNOSYLTRANSFERASE YKCB-RELATED"/>
    <property type="match status" value="1"/>
</dbReference>
<evidence type="ECO:0000259" key="10">
    <source>
        <dbReference type="Pfam" id="PF25230"/>
    </source>
</evidence>
<dbReference type="InterPro" id="IPR038731">
    <property type="entry name" value="RgtA/B/C-like"/>
</dbReference>